<dbReference type="InterPro" id="IPR057275">
    <property type="entry name" value="Beta-barrel_GLAA-B_I"/>
</dbReference>
<feature type="signal peptide" evidence="7">
    <location>
        <begin position="1"/>
        <end position="17"/>
    </location>
</feature>
<dbReference type="SMART" id="SM00710">
    <property type="entry name" value="PbH1"/>
    <property type="match status" value="6"/>
</dbReference>
<evidence type="ECO:0000256" key="1">
    <source>
        <dbReference type="ARBA" id="ARBA00001255"/>
    </source>
</evidence>
<dbReference type="InterPro" id="IPR011050">
    <property type="entry name" value="Pectin_lyase_fold/virulence"/>
</dbReference>
<dbReference type="GO" id="GO:0004557">
    <property type="term" value="F:alpha-galactosidase activity"/>
    <property type="evidence" value="ECO:0007669"/>
    <property type="project" value="UniProtKB-EC"/>
</dbReference>
<organism evidence="10 11">
    <name type="scientific">Alistipes shahii</name>
    <dbReference type="NCBI Taxonomy" id="328814"/>
    <lineage>
        <taxon>Bacteria</taxon>
        <taxon>Pseudomonadati</taxon>
        <taxon>Bacteroidota</taxon>
        <taxon>Bacteroidia</taxon>
        <taxon>Bacteroidales</taxon>
        <taxon>Rikenellaceae</taxon>
        <taxon>Alistipes</taxon>
    </lineage>
</organism>
<dbReference type="InterPro" id="IPR006626">
    <property type="entry name" value="PbH1"/>
</dbReference>
<gene>
    <name evidence="10" type="ORF">F2Y13_13810</name>
</gene>
<comment type="caution">
    <text evidence="10">The sequence shown here is derived from an EMBL/GenBank/DDBJ whole genome shotgun (WGS) entry which is preliminary data.</text>
</comment>
<name>A0A5B3FXY2_9BACT</name>
<comment type="catalytic activity">
    <reaction evidence="1">
        <text>Hydrolysis of terminal, non-reducing alpha-D-galactose residues in alpha-D-galactosides, including galactose oligosaccharides, galactomannans and galactolipids.</text>
        <dbReference type="EC" id="3.2.1.22"/>
    </reaction>
</comment>
<dbReference type="Pfam" id="PF23763">
    <property type="entry name" value="Beta-barrel_GLAA-B_I"/>
    <property type="match status" value="1"/>
</dbReference>
<evidence type="ECO:0000256" key="6">
    <source>
        <dbReference type="ARBA" id="ARBA00023295"/>
    </source>
</evidence>
<evidence type="ECO:0000256" key="3">
    <source>
        <dbReference type="ARBA" id="ARBA00022729"/>
    </source>
</evidence>
<dbReference type="PROSITE" id="PS51257">
    <property type="entry name" value="PROKAR_LIPOPROTEIN"/>
    <property type="match status" value="1"/>
</dbReference>
<keyword evidence="5" id="KW-0378">Hydrolase</keyword>
<comment type="catalytic activity">
    <reaction evidence="2">
        <text>Hydrolysis of terminal, non-reducing branched (1-&gt;3)-alpha-D-galactosidic residues, producing free D-galactose.</text>
        <dbReference type="EC" id="3.2.1.n1"/>
    </reaction>
</comment>
<dbReference type="InterPro" id="IPR012334">
    <property type="entry name" value="Pectin_lyas_fold"/>
</dbReference>
<evidence type="ECO:0000259" key="8">
    <source>
        <dbReference type="Pfam" id="PF23763"/>
    </source>
</evidence>
<evidence type="ECO:0000313" key="11">
    <source>
        <dbReference type="Proteomes" id="UP000323567"/>
    </source>
</evidence>
<evidence type="ECO:0000259" key="9">
    <source>
        <dbReference type="Pfam" id="PF23764"/>
    </source>
</evidence>
<keyword evidence="6" id="KW-0326">Glycosidase</keyword>
<evidence type="ECO:0000256" key="2">
    <source>
        <dbReference type="ARBA" id="ARBA00001271"/>
    </source>
</evidence>
<reference evidence="10 11" key="1">
    <citation type="journal article" date="2019" name="Nat. Med.">
        <title>A library of human gut bacterial isolates paired with longitudinal multiomics data enables mechanistic microbiome research.</title>
        <authorList>
            <person name="Poyet M."/>
            <person name="Groussin M."/>
            <person name="Gibbons S.M."/>
            <person name="Avila-Pacheco J."/>
            <person name="Jiang X."/>
            <person name="Kearney S.M."/>
            <person name="Perrotta A.R."/>
            <person name="Berdy B."/>
            <person name="Zhao S."/>
            <person name="Lieberman T.D."/>
            <person name="Swanson P.K."/>
            <person name="Smith M."/>
            <person name="Roesemann S."/>
            <person name="Alexander J.E."/>
            <person name="Rich S.A."/>
            <person name="Livny J."/>
            <person name="Vlamakis H."/>
            <person name="Clish C."/>
            <person name="Bullock K."/>
            <person name="Deik A."/>
            <person name="Scott J."/>
            <person name="Pierce K.A."/>
            <person name="Xavier R.J."/>
            <person name="Alm E.J."/>
        </authorList>
    </citation>
    <scope>NUCLEOTIDE SEQUENCE [LARGE SCALE GENOMIC DNA]</scope>
    <source>
        <strain evidence="10 11">BIOML-A2</strain>
    </source>
</reference>
<proteinExistence type="predicted"/>
<evidence type="ECO:0000256" key="4">
    <source>
        <dbReference type="ARBA" id="ARBA00022737"/>
    </source>
</evidence>
<dbReference type="SUPFAM" id="SSF51126">
    <property type="entry name" value="Pectin lyase-like"/>
    <property type="match status" value="1"/>
</dbReference>
<feature type="domain" description="GLAA-B beta-barrel" evidence="9">
    <location>
        <begin position="346"/>
        <end position="412"/>
    </location>
</feature>
<dbReference type="AlphaFoldDB" id="A0A5B3FXY2"/>
<dbReference type="RefSeq" id="WP_009598410.1">
    <property type="nucleotide sequence ID" value="NZ_CATVWL010000013.1"/>
</dbReference>
<dbReference type="Pfam" id="PF23764">
    <property type="entry name" value="Beta-barrel_GLAA-B_II"/>
    <property type="match status" value="1"/>
</dbReference>
<feature type="domain" description="GLAA-B beta-barrel" evidence="8">
    <location>
        <begin position="144"/>
        <end position="227"/>
    </location>
</feature>
<feature type="chain" id="PRO_5022755528" evidence="7">
    <location>
        <begin position="18"/>
        <end position="583"/>
    </location>
</feature>
<evidence type="ECO:0000313" key="10">
    <source>
        <dbReference type="EMBL" id="KAA2366147.1"/>
    </source>
</evidence>
<evidence type="ECO:0000256" key="5">
    <source>
        <dbReference type="ARBA" id="ARBA00022801"/>
    </source>
</evidence>
<sequence>MKKLLHTLLLFAVGLFAACQAPTSGGDVYLNDFLDDLTAQTDAGPAIRAALSHCARIRAARLILPGGELRIRPDLAVEKYQFISNNDEGLKRIAFDLVGLQDFTIEGADTKLLFTGFVSPFNLERCRNITIRNLSIDFTRTFHSEGTVRAAGNGWLDLEFPDKYRCDLTDGCLRFLDDEGRVYPYSSLLEFDTQRCEPAFHVDDYWLPAHTIPAERRPNGWIRIFRSDLKAAIGNTMVFGAARRLNPGITVSDSQGIAILDVKLHHCGGMGVIAQRSRDIGIERMEVVPAPGKKRMISITADATHFSNCGGQIRLIDCTFENQKDDASNIHGLYMPVDTIFDRERIWVRWGHSGQYGTDFLVPGMAVEIVDNHTLEAYARRIVAKVERFNKEYSAVTFTEPLPENIRPGHLIAADEPGPDVHISGCRMSGNRARGLLIGSRGRVIIENNYFHIAGASILFEGDGNFWFEQSGVRDVTIRNNIFANGNYGSRGWGSACIAVGSGISQRQTSRYHRNIQVDGNLFRVFDPRIVNLYCVDGFQFSASNRIVRTSDYPATFDPKLHFVFDQCDHIEIPRQIEMAEQR</sequence>
<keyword evidence="3 7" id="KW-0732">Signal</keyword>
<dbReference type="Gene3D" id="2.160.20.10">
    <property type="entry name" value="Single-stranded right-handed beta-helix, Pectin lyase-like"/>
    <property type="match status" value="2"/>
</dbReference>
<keyword evidence="4" id="KW-0677">Repeat</keyword>
<accession>A0A5B3FXY2</accession>
<dbReference type="InterPro" id="IPR056441">
    <property type="entry name" value="Beta-barrel_GLAA-B_II"/>
</dbReference>
<protein>
    <submittedName>
        <fullName evidence="10">Right-handed parallel beta-helix repeat-containing protein</fullName>
    </submittedName>
</protein>
<dbReference type="Proteomes" id="UP000323567">
    <property type="component" value="Unassembled WGS sequence"/>
</dbReference>
<dbReference type="EMBL" id="VVXK01000027">
    <property type="protein sequence ID" value="KAA2366147.1"/>
    <property type="molecule type" value="Genomic_DNA"/>
</dbReference>
<evidence type="ECO:0000256" key="7">
    <source>
        <dbReference type="SAM" id="SignalP"/>
    </source>
</evidence>